<feature type="non-terminal residue" evidence="2">
    <location>
        <position position="439"/>
    </location>
</feature>
<feature type="transmembrane region" description="Helical" evidence="1">
    <location>
        <begin position="387"/>
        <end position="411"/>
    </location>
</feature>
<reference evidence="2 3" key="1">
    <citation type="journal article" date="2016" name="Proc. Natl. Acad. Sci. U.S.A.">
        <title>Comparative genomics of biotechnologically important yeasts.</title>
        <authorList>
            <person name="Riley R."/>
            <person name="Haridas S."/>
            <person name="Wolfe K.H."/>
            <person name="Lopes M.R."/>
            <person name="Hittinger C.T."/>
            <person name="Goeker M."/>
            <person name="Salamov A.A."/>
            <person name="Wisecaver J.H."/>
            <person name="Long T.M."/>
            <person name="Calvey C.H."/>
            <person name="Aerts A.L."/>
            <person name="Barry K.W."/>
            <person name="Choi C."/>
            <person name="Clum A."/>
            <person name="Coughlan A.Y."/>
            <person name="Deshpande S."/>
            <person name="Douglass A.P."/>
            <person name="Hanson S.J."/>
            <person name="Klenk H.-P."/>
            <person name="LaButti K.M."/>
            <person name="Lapidus A."/>
            <person name="Lindquist E.A."/>
            <person name="Lipzen A.M."/>
            <person name="Meier-Kolthoff J.P."/>
            <person name="Ohm R.A."/>
            <person name="Otillar R.P."/>
            <person name="Pangilinan J.L."/>
            <person name="Peng Y."/>
            <person name="Rokas A."/>
            <person name="Rosa C.A."/>
            <person name="Scheuner C."/>
            <person name="Sibirny A.A."/>
            <person name="Slot J.C."/>
            <person name="Stielow J.B."/>
            <person name="Sun H."/>
            <person name="Kurtzman C.P."/>
            <person name="Blackwell M."/>
            <person name="Grigoriev I.V."/>
            <person name="Jeffries T.W."/>
        </authorList>
    </citation>
    <scope>NUCLEOTIDE SEQUENCE [LARGE SCALE GENOMIC DNA]</scope>
    <source>
        <strain evidence="3">ATCC 58044 / CBS 1984 / NCYC 433 / NRRL Y-366-8</strain>
    </source>
</reference>
<keyword evidence="1" id="KW-0472">Membrane</keyword>
<feature type="transmembrane region" description="Helical" evidence="1">
    <location>
        <begin position="216"/>
        <end position="240"/>
    </location>
</feature>
<feature type="transmembrane region" description="Helical" evidence="1">
    <location>
        <begin position="261"/>
        <end position="278"/>
    </location>
</feature>
<feature type="transmembrane region" description="Helical" evidence="1">
    <location>
        <begin position="148"/>
        <end position="166"/>
    </location>
</feature>
<evidence type="ECO:0000313" key="2">
    <source>
        <dbReference type="EMBL" id="ODQ61646.1"/>
    </source>
</evidence>
<dbReference type="Proteomes" id="UP000094112">
    <property type="component" value="Unassembled WGS sequence"/>
</dbReference>
<accession>A0A1E3P8A5</accession>
<sequence length="439" mass="50600">MAKNLGQCNKILAPDEAGESAFINITALEETSLLVFHVTDIEKTNIPLYFNDQTSLMNIEDGFYLCTKELFDDGHCSNVGEFVIRYENGGPQEEIINKLLKKGDKVSYNVTDDGVYCIYTHAASDGVQYKITQPYGNLSIDEKQELNVLLFSLLPLDVILLVFWGWKWWRLEKQEQKFTSIQKTLCKLCLFTYFYHENHRLVLDYINRNDMTSQSLLWRVLLVLCANGSIWLMITIFWLYHLWINSPSGVIVKEDKKTGTAFLVLLGLYGVVSEFFAIYPTQDVTPVPLLHLVSVFHYGAKILKVFIWTFLLVNLGETIKKSNDSKVKRKFEISKQLSILIPVFIIFTSIFCQFVTSFDTFARSLKKSQSNESVIVNALENSVHYGFVFGLVQNMAYFIIPLINISLIYIWREDKVNENEDINEIELGNFNDRSDYAKD</sequence>
<gene>
    <name evidence="2" type="ORF">WICANDRAFT_86568</name>
</gene>
<evidence type="ECO:0000313" key="3">
    <source>
        <dbReference type="Proteomes" id="UP000094112"/>
    </source>
</evidence>
<organism evidence="2 3">
    <name type="scientific">Wickerhamomyces anomalus (strain ATCC 58044 / CBS 1984 / NCYC 433 / NRRL Y-366-8)</name>
    <name type="common">Yeast</name>
    <name type="synonym">Hansenula anomala</name>
    <dbReference type="NCBI Taxonomy" id="683960"/>
    <lineage>
        <taxon>Eukaryota</taxon>
        <taxon>Fungi</taxon>
        <taxon>Dikarya</taxon>
        <taxon>Ascomycota</taxon>
        <taxon>Saccharomycotina</taxon>
        <taxon>Saccharomycetes</taxon>
        <taxon>Phaffomycetales</taxon>
        <taxon>Wickerhamomycetaceae</taxon>
        <taxon>Wickerhamomyces</taxon>
    </lineage>
</organism>
<proteinExistence type="predicted"/>
<evidence type="ECO:0000256" key="1">
    <source>
        <dbReference type="SAM" id="Phobius"/>
    </source>
</evidence>
<feature type="transmembrane region" description="Helical" evidence="1">
    <location>
        <begin position="337"/>
        <end position="356"/>
    </location>
</feature>
<dbReference type="OrthoDB" id="3982608at2759"/>
<dbReference type="EMBL" id="KV454208">
    <property type="protein sequence ID" value="ODQ61646.1"/>
    <property type="molecule type" value="Genomic_DNA"/>
</dbReference>
<dbReference type="RefSeq" id="XP_019040853.1">
    <property type="nucleotide sequence ID" value="XM_019186052.1"/>
</dbReference>
<feature type="transmembrane region" description="Helical" evidence="1">
    <location>
        <begin position="298"/>
        <end position="316"/>
    </location>
</feature>
<protein>
    <submittedName>
        <fullName evidence="2">Uncharacterized protein</fullName>
    </submittedName>
</protein>
<keyword evidence="1" id="KW-1133">Transmembrane helix</keyword>
<dbReference type="GeneID" id="30203298"/>
<name>A0A1E3P8A5_WICAA</name>
<dbReference type="AlphaFoldDB" id="A0A1E3P8A5"/>
<keyword evidence="3" id="KW-1185">Reference proteome</keyword>
<keyword evidence="1" id="KW-0812">Transmembrane</keyword>